<comment type="caution">
    <text evidence="2">The sequence shown here is derived from an EMBL/GenBank/DDBJ whole genome shotgun (WGS) entry which is preliminary data.</text>
</comment>
<dbReference type="GeneID" id="85326298"/>
<dbReference type="RefSeq" id="XP_060290184.1">
    <property type="nucleotide sequence ID" value="XM_060443028.1"/>
</dbReference>
<gene>
    <name evidence="2" type="ORF">B0T26DRAFT_730925</name>
</gene>
<feature type="region of interest" description="Disordered" evidence="1">
    <location>
        <begin position="152"/>
        <end position="224"/>
    </location>
</feature>
<evidence type="ECO:0000313" key="2">
    <source>
        <dbReference type="EMBL" id="KAK0703325.1"/>
    </source>
</evidence>
<accession>A0AA40DHI0</accession>
<proteinExistence type="predicted"/>
<dbReference type="AlphaFoldDB" id="A0AA40DHI0"/>
<name>A0AA40DHI0_9PEZI</name>
<feature type="compositionally biased region" description="Acidic residues" evidence="1">
    <location>
        <begin position="179"/>
        <end position="190"/>
    </location>
</feature>
<feature type="compositionally biased region" description="Low complexity" evidence="1">
    <location>
        <begin position="212"/>
        <end position="223"/>
    </location>
</feature>
<keyword evidence="3" id="KW-1185">Reference proteome</keyword>
<sequence>MAESASTRTKDAADICATHKRADWSKREITTVIAALKRNDPRIHQPSAHEAWYVSKARLDELARTVENYSSYVEASAAAADTTWPLIEHVEAVYVLCRGNLCDTYKEALDEAKLGAMINGDNARAYDKWWIGAVARNDPHAGKATTLQAIKDKGSEVQPSPAGFANTPKGGKSAFGFPDSDELDSDEFEDQPSKKRTRLTIDRDSVTDIGDDSSSNSGIGNDKNSSEIKALQTAVNQLKATIAGQQRKIDAQTKTINSLAVQCNRNTAFQINLTHDTTDPADATHLRNMIQGSIARAAENSQGDSESAMAKHMASYTFQKVRDGIATYAYNGETYKAPIEVRGLNVFSRVYYGLLESYEMHLGSIDGLTGEETAKIGLEHEDREWVFTKAAIKAVMELESSE</sequence>
<reference evidence="2" key="1">
    <citation type="submission" date="2023-06" db="EMBL/GenBank/DDBJ databases">
        <title>Genome-scale phylogeny and comparative genomics of the fungal order Sordariales.</title>
        <authorList>
            <consortium name="Lawrence Berkeley National Laboratory"/>
            <person name="Hensen N."/>
            <person name="Bonometti L."/>
            <person name="Westerberg I."/>
            <person name="Brannstrom I.O."/>
            <person name="Guillou S."/>
            <person name="Cros-Aarteil S."/>
            <person name="Calhoun S."/>
            <person name="Haridas S."/>
            <person name="Kuo A."/>
            <person name="Mondo S."/>
            <person name="Pangilinan J."/>
            <person name="Riley R."/>
            <person name="LaButti K."/>
            <person name="Andreopoulos B."/>
            <person name="Lipzen A."/>
            <person name="Chen C."/>
            <person name="Yanf M."/>
            <person name="Daum C."/>
            <person name="Ng V."/>
            <person name="Clum A."/>
            <person name="Steindorff A."/>
            <person name="Ohm R."/>
            <person name="Martin F."/>
            <person name="Silar P."/>
            <person name="Natvig D."/>
            <person name="Lalanne C."/>
            <person name="Gautier V."/>
            <person name="Ament-velasquez S.L."/>
            <person name="Kruys A."/>
            <person name="Hutchinson M.I."/>
            <person name="Powell A.J."/>
            <person name="Barry K."/>
            <person name="Miller A.N."/>
            <person name="Grigoriev I.V."/>
            <person name="Debuchy R."/>
            <person name="Gladieux P."/>
            <person name="Thoren M.H."/>
            <person name="Johannesson H."/>
        </authorList>
    </citation>
    <scope>NUCLEOTIDE SEQUENCE</scope>
    <source>
        <strain evidence="2">SMH2392-1A</strain>
    </source>
</reference>
<dbReference type="Proteomes" id="UP001172101">
    <property type="component" value="Unassembled WGS sequence"/>
</dbReference>
<evidence type="ECO:0000256" key="1">
    <source>
        <dbReference type="SAM" id="MobiDB-lite"/>
    </source>
</evidence>
<dbReference type="EMBL" id="JAUIRO010000008">
    <property type="protein sequence ID" value="KAK0703325.1"/>
    <property type="molecule type" value="Genomic_DNA"/>
</dbReference>
<protein>
    <submittedName>
        <fullName evidence="2">Uncharacterized protein</fullName>
    </submittedName>
</protein>
<organism evidence="2 3">
    <name type="scientific">Lasiosphaeria miniovina</name>
    <dbReference type="NCBI Taxonomy" id="1954250"/>
    <lineage>
        <taxon>Eukaryota</taxon>
        <taxon>Fungi</taxon>
        <taxon>Dikarya</taxon>
        <taxon>Ascomycota</taxon>
        <taxon>Pezizomycotina</taxon>
        <taxon>Sordariomycetes</taxon>
        <taxon>Sordariomycetidae</taxon>
        <taxon>Sordariales</taxon>
        <taxon>Lasiosphaeriaceae</taxon>
        <taxon>Lasiosphaeria</taxon>
    </lineage>
</organism>
<evidence type="ECO:0000313" key="3">
    <source>
        <dbReference type="Proteomes" id="UP001172101"/>
    </source>
</evidence>